<dbReference type="Proteomes" id="UP000006039">
    <property type="component" value="Unassembled WGS sequence"/>
</dbReference>
<proteinExistence type="predicted"/>
<dbReference type="RefSeq" id="XP_009227782.1">
    <property type="nucleotide sequence ID" value="XM_009229518.1"/>
</dbReference>
<reference evidence="2" key="2">
    <citation type="submission" date="2010-07" db="EMBL/GenBank/DDBJ databases">
        <authorList>
            <consortium name="The Broad Institute Genome Sequencing Platform"/>
            <consortium name="Broad Institute Genome Sequencing Center for Infectious Disease"/>
            <person name="Ma L.-J."/>
            <person name="Dead R."/>
            <person name="Young S."/>
            <person name="Zeng Q."/>
            <person name="Koehrsen M."/>
            <person name="Alvarado L."/>
            <person name="Berlin A."/>
            <person name="Chapman S.B."/>
            <person name="Chen Z."/>
            <person name="Freedman E."/>
            <person name="Gellesch M."/>
            <person name="Goldberg J."/>
            <person name="Griggs A."/>
            <person name="Gujja S."/>
            <person name="Heilman E.R."/>
            <person name="Heiman D."/>
            <person name="Hepburn T."/>
            <person name="Howarth C."/>
            <person name="Jen D."/>
            <person name="Larson L."/>
            <person name="Mehta T."/>
            <person name="Neiman D."/>
            <person name="Pearson M."/>
            <person name="Roberts A."/>
            <person name="Saif S."/>
            <person name="Shea T."/>
            <person name="Shenoy N."/>
            <person name="Sisk P."/>
            <person name="Stolte C."/>
            <person name="Sykes S."/>
            <person name="Walk T."/>
            <person name="White J."/>
            <person name="Yandava C."/>
            <person name="Haas B."/>
            <person name="Nusbaum C."/>
            <person name="Birren B."/>
        </authorList>
    </citation>
    <scope>NUCLEOTIDE SEQUENCE</scope>
    <source>
        <strain evidence="2">R3-111a-1</strain>
    </source>
</reference>
<reference evidence="2" key="3">
    <citation type="submission" date="2010-09" db="EMBL/GenBank/DDBJ databases">
        <title>Annotation of Gaeumannomyces graminis var. tritici R3-111a-1.</title>
        <authorList>
            <consortium name="The Broad Institute Genome Sequencing Platform"/>
            <person name="Ma L.-J."/>
            <person name="Dead R."/>
            <person name="Young S.K."/>
            <person name="Zeng Q."/>
            <person name="Gargeya S."/>
            <person name="Fitzgerald M."/>
            <person name="Haas B."/>
            <person name="Abouelleil A."/>
            <person name="Alvarado L."/>
            <person name="Arachchi H.M."/>
            <person name="Berlin A."/>
            <person name="Brown A."/>
            <person name="Chapman S.B."/>
            <person name="Chen Z."/>
            <person name="Dunbar C."/>
            <person name="Freedman E."/>
            <person name="Gearin G."/>
            <person name="Gellesch M."/>
            <person name="Goldberg J."/>
            <person name="Griggs A."/>
            <person name="Gujja S."/>
            <person name="Heiman D."/>
            <person name="Howarth C."/>
            <person name="Larson L."/>
            <person name="Lui A."/>
            <person name="MacDonald P.J.P."/>
            <person name="Mehta T."/>
            <person name="Montmayeur A."/>
            <person name="Murphy C."/>
            <person name="Neiman D."/>
            <person name="Pearson M."/>
            <person name="Priest M."/>
            <person name="Roberts A."/>
            <person name="Saif S."/>
            <person name="Shea T."/>
            <person name="Shenoy N."/>
            <person name="Sisk P."/>
            <person name="Stolte C."/>
            <person name="Sykes S."/>
            <person name="Yandava C."/>
            <person name="Wortman J."/>
            <person name="Nusbaum C."/>
            <person name="Birren B."/>
        </authorList>
    </citation>
    <scope>NUCLEOTIDE SEQUENCE</scope>
    <source>
        <strain evidence="2">R3-111a-1</strain>
    </source>
</reference>
<feature type="region of interest" description="Disordered" evidence="1">
    <location>
        <begin position="64"/>
        <end position="84"/>
    </location>
</feature>
<dbReference type="HOGENOM" id="CLU_2049860_0_0_1"/>
<dbReference type="VEuPathDB" id="FungiDB:GGTG_11627"/>
<dbReference type="EnsemblFungi" id="EJT70604">
    <property type="protein sequence ID" value="EJT70604"/>
    <property type="gene ID" value="GGTG_11627"/>
</dbReference>
<gene>
    <name evidence="3" type="primary">20352085</name>
    <name evidence="2" type="ORF">GGTG_11627</name>
</gene>
<dbReference type="GeneID" id="20352085"/>
<reference evidence="3" key="5">
    <citation type="submission" date="2018-04" db="UniProtKB">
        <authorList>
            <consortium name="EnsemblFungi"/>
        </authorList>
    </citation>
    <scope>IDENTIFICATION</scope>
    <source>
        <strain evidence="3">R3-111a-1</strain>
    </source>
</reference>
<evidence type="ECO:0000313" key="4">
    <source>
        <dbReference type="Proteomes" id="UP000006039"/>
    </source>
</evidence>
<keyword evidence="4" id="KW-1185">Reference proteome</keyword>
<name>J3PDQ4_GAET3</name>
<accession>J3PDQ4</accession>
<feature type="compositionally biased region" description="Basic and acidic residues" evidence="1">
    <location>
        <begin position="64"/>
        <end position="78"/>
    </location>
</feature>
<organism evidence="2">
    <name type="scientific">Gaeumannomyces tritici (strain R3-111a-1)</name>
    <name type="common">Wheat and barley take-all root rot fungus</name>
    <name type="synonym">Gaeumannomyces graminis var. tritici</name>
    <dbReference type="NCBI Taxonomy" id="644352"/>
    <lineage>
        <taxon>Eukaryota</taxon>
        <taxon>Fungi</taxon>
        <taxon>Dikarya</taxon>
        <taxon>Ascomycota</taxon>
        <taxon>Pezizomycotina</taxon>
        <taxon>Sordariomycetes</taxon>
        <taxon>Sordariomycetidae</taxon>
        <taxon>Magnaporthales</taxon>
        <taxon>Magnaporthaceae</taxon>
        <taxon>Gaeumannomyces</taxon>
    </lineage>
</organism>
<dbReference type="AlphaFoldDB" id="J3PDQ4"/>
<reference evidence="3" key="4">
    <citation type="journal article" date="2015" name="G3 (Bethesda)">
        <title>Genome sequences of three phytopathogenic species of the Magnaporthaceae family of fungi.</title>
        <authorList>
            <person name="Okagaki L.H."/>
            <person name="Nunes C.C."/>
            <person name="Sailsbery J."/>
            <person name="Clay B."/>
            <person name="Brown D."/>
            <person name="John T."/>
            <person name="Oh Y."/>
            <person name="Young N."/>
            <person name="Fitzgerald M."/>
            <person name="Haas B.J."/>
            <person name="Zeng Q."/>
            <person name="Young S."/>
            <person name="Adiconis X."/>
            <person name="Fan L."/>
            <person name="Levin J.Z."/>
            <person name="Mitchell T.K."/>
            <person name="Okubara P.A."/>
            <person name="Farman M.L."/>
            <person name="Kohn L.M."/>
            <person name="Birren B."/>
            <person name="Ma L.-J."/>
            <person name="Dean R.A."/>
        </authorList>
    </citation>
    <scope>NUCLEOTIDE SEQUENCE</scope>
    <source>
        <strain evidence="3">R3-111a-1</strain>
    </source>
</reference>
<evidence type="ECO:0000313" key="3">
    <source>
        <dbReference type="EnsemblFungi" id="EJT70604"/>
    </source>
</evidence>
<dbReference type="EMBL" id="GL385401">
    <property type="protein sequence ID" value="EJT70604.1"/>
    <property type="molecule type" value="Genomic_DNA"/>
</dbReference>
<evidence type="ECO:0000313" key="2">
    <source>
        <dbReference type="EMBL" id="EJT70604.1"/>
    </source>
</evidence>
<reference evidence="4" key="1">
    <citation type="submission" date="2010-07" db="EMBL/GenBank/DDBJ databases">
        <title>The genome sequence of Gaeumannomyces graminis var. tritici strain R3-111a-1.</title>
        <authorList>
            <consortium name="The Broad Institute Genome Sequencing Platform"/>
            <person name="Ma L.-J."/>
            <person name="Dead R."/>
            <person name="Young S."/>
            <person name="Zeng Q."/>
            <person name="Koehrsen M."/>
            <person name="Alvarado L."/>
            <person name="Berlin A."/>
            <person name="Chapman S.B."/>
            <person name="Chen Z."/>
            <person name="Freedman E."/>
            <person name="Gellesch M."/>
            <person name="Goldberg J."/>
            <person name="Griggs A."/>
            <person name="Gujja S."/>
            <person name="Heilman E.R."/>
            <person name="Heiman D."/>
            <person name="Hepburn T."/>
            <person name="Howarth C."/>
            <person name="Jen D."/>
            <person name="Larson L."/>
            <person name="Mehta T."/>
            <person name="Neiman D."/>
            <person name="Pearson M."/>
            <person name="Roberts A."/>
            <person name="Saif S."/>
            <person name="Shea T."/>
            <person name="Shenoy N."/>
            <person name="Sisk P."/>
            <person name="Stolte C."/>
            <person name="Sykes S."/>
            <person name="Walk T."/>
            <person name="White J."/>
            <person name="Yandava C."/>
            <person name="Haas B."/>
            <person name="Nusbaum C."/>
            <person name="Birren B."/>
        </authorList>
    </citation>
    <scope>NUCLEOTIDE SEQUENCE [LARGE SCALE GENOMIC DNA]</scope>
    <source>
        <strain evidence="4">R3-111a-1</strain>
    </source>
</reference>
<feature type="region of interest" description="Disordered" evidence="1">
    <location>
        <begin position="1"/>
        <end position="47"/>
    </location>
</feature>
<protein>
    <submittedName>
        <fullName evidence="2 3">Uncharacterized protein</fullName>
    </submittedName>
</protein>
<sequence>MTMQELARTRNARRPATLGPKDNTEQKKTRRPLSKRTVNGRREKGGLRSVVGLAMRKKGSDCDCETRWRSSNNDERAKTGKRVRRQTRCVASKIPGKPCCYYRVRKPLARREKRMGLGWE</sequence>
<evidence type="ECO:0000256" key="1">
    <source>
        <dbReference type="SAM" id="MobiDB-lite"/>
    </source>
</evidence>